<dbReference type="PANTHER" id="PTHR44591:SF19">
    <property type="entry name" value="TWO-COMPONENT RESPONSE REGULATOR-RELATED"/>
    <property type="match status" value="1"/>
</dbReference>
<evidence type="ECO:0000259" key="3">
    <source>
        <dbReference type="PROSITE" id="PS50110"/>
    </source>
</evidence>
<dbReference type="InterPro" id="IPR011006">
    <property type="entry name" value="CheY-like_superfamily"/>
</dbReference>
<dbReference type="InterPro" id="IPR001789">
    <property type="entry name" value="Sig_transdc_resp-reg_receiver"/>
</dbReference>
<dbReference type="PROSITE" id="PS50110">
    <property type="entry name" value="RESPONSE_REGULATORY"/>
    <property type="match status" value="1"/>
</dbReference>
<organism evidence="4 5">
    <name type="scientific">Ahniella affigens</name>
    <dbReference type="NCBI Taxonomy" id="2021234"/>
    <lineage>
        <taxon>Bacteria</taxon>
        <taxon>Pseudomonadati</taxon>
        <taxon>Pseudomonadota</taxon>
        <taxon>Gammaproteobacteria</taxon>
        <taxon>Lysobacterales</taxon>
        <taxon>Rhodanobacteraceae</taxon>
        <taxon>Ahniella</taxon>
    </lineage>
</organism>
<dbReference type="Pfam" id="PF00072">
    <property type="entry name" value="Response_reg"/>
    <property type="match status" value="1"/>
</dbReference>
<evidence type="ECO:0000313" key="5">
    <source>
        <dbReference type="Proteomes" id="UP000241074"/>
    </source>
</evidence>
<feature type="modified residue" description="4-aspartylphosphate" evidence="2">
    <location>
        <position position="57"/>
    </location>
</feature>
<reference evidence="4 5" key="1">
    <citation type="submission" date="2018-03" db="EMBL/GenBank/DDBJ databases">
        <title>Ahniella affigens gen. nov., sp. nov., a gammaproteobacterium isolated from sandy soil near a stream.</title>
        <authorList>
            <person name="Ko Y."/>
            <person name="Kim J.-H."/>
        </authorList>
    </citation>
    <scope>NUCLEOTIDE SEQUENCE [LARGE SCALE GENOMIC DNA]</scope>
    <source>
        <strain evidence="4 5">D13</strain>
    </source>
</reference>
<dbReference type="SUPFAM" id="SSF52172">
    <property type="entry name" value="CheY-like"/>
    <property type="match status" value="2"/>
</dbReference>
<protein>
    <recommendedName>
        <fullName evidence="3">Response regulatory domain-containing protein</fullName>
    </recommendedName>
</protein>
<dbReference type="GO" id="GO:0000160">
    <property type="term" value="P:phosphorelay signal transduction system"/>
    <property type="evidence" value="ECO:0007669"/>
    <property type="project" value="InterPro"/>
</dbReference>
<dbReference type="InterPro" id="IPR050595">
    <property type="entry name" value="Bact_response_regulator"/>
</dbReference>
<dbReference type="KEGG" id="xba:C7S18_15935"/>
<proteinExistence type="predicted"/>
<sequence>MDAATPRPLRVLCIDDEMRILRALKALLREHEVHICNDPRQAMQMARDFDVDVVVCDQRMPQMQGIDVLREIKNTHPRSLRILLTGYADLKAVLGSVNEGEVFRYVNKPWENAEIKALVAEAGRIAREAPLITNEPISEREAEEARGQVGVLVLEEDTTTQARLREILAPHYQVRFANTIDRALMLLEQHETGVLISETETNKQGDLTQLLKALKMHHPYISTVVITERANAQIAMELINEGQVYRMLLKPVRMGSARLSVDSAISRYWKLKRNPRAVKRYTLGNAPSFVEQSIPVSEQLLTRIRNLPTRIVELMKFNG</sequence>
<reference evidence="4 5" key="2">
    <citation type="submission" date="2018-03" db="EMBL/GenBank/DDBJ databases">
        <authorList>
            <person name="Keele B.F."/>
        </authorList>
    </citation>
    <scope>NUCLEOTIDE SEQUENCE [LARGE SCALE GENOMIC DNA]</scope>
    <source>
        <strain evidence="4 5">D13</strain>
    </source>
</reference>
<evidence type="ECO:0000256" key="2">
    <source>
        <dbReference type="PROSITE-ProRule" id="PRU00169"/>
    </source>
</evidence>
<dbReference type="EMBL" id="CP027860">
    <property type="protein sequence ID" value="AVP98586.1"/>
    <property type="molecule type" value="Genomic_DNA"/>
</dbReference>
<dbReference type="Proteomes" id="UP000241074">
    <property type="component" value="Chromosome"/>
</dbReference>
<gene>
    <name evidence="4" type="ORF">C7S18_15935</name>
</gene>
<evidence type="ECO:0000313" key="4">
    <source>
        <dbReference type="EMBL" id="AVP98586.1"/>
    </source>
</evidence>
<feature type="domain" description="Response regulatory" evidence="3">
    <location>
        <begin position="10"/>
        <end position="123"/>
    </location>
</feature>
<dbReference type="AlphaFoldDB" id="A0A2P1PUQ6"/>
<accession>A0A2P1PUQ6</accession>
<dbReference type="PANTHER" id="PTHR44591">
    <property type="entry name" value="STRESS RESPONSE REGULATOR PROTEIN 1"/>
    <property type="match status" value="1"/>
</dbReference>
<keyword evidence="1 2" id="KW-0597">Phosphoprotein</keyword>
<dbReference type="SMART" id="SM00448">
    <property type="entry name" value="REC"/>
    <property type="match status" value="1"/>
</dbReference>
<keyword evidence="5" id="KW-1185">Reference proteome</keyword>
<name>A0A2P1PUQ6_9GAMM</name>
<evidence type="ECO:0000256" key="1">
    <source>
        <dbReference type="ARBA" id="ARBA00022553"/>
    </source>
</evidence>
<dbReference type="OrthoDB" id="9802066at2"/>
<dbReference type="Gene3D" id="3.40.50.2300">
    <property type="match status" value="2"/>
</dbReference>